<dbReference type="Pfam" id="PF07875">
    <property type="entry name" value="Coat_F"/>
    <property type="match status" value="1"/>
</dbReference>
<gene>
    <name evidence="1" type="ORF">J2S02_000195</name>
</gene>
<reference evidence="1 2" key="1">
    <citation type="submission" date="2023-07" db="EMBL/GenBank/DDBJ databases">
        <title>Genomic Encyclopedia of Type Strains, Phase IV (KMG-IV): sequencing the most valuable type-strain genomes for metagenomic binning, comparative biology and taxonomic classification.</title>
        <authorList>
            <person name="Goeker M."/>
        </authorList>
    </citation>
    <scope>NUCLEOTIDE SEQUENCE [LARGE SCALE GENOMIC DNA]</scope>
    <source>
        <strain evidence="1 2">DSM 17723</strain>
    </source>
</reference>
<organism evidence="1 2">
    <name type="scientific">Metabacillus niabensis</name>
    <dbReference type="NCBI Taxonomy" id="324854"/>
    <lineage>
        <taxon>Bacteria</taxon>
        <taxon>Bacillati</taxon>
        <taxon>Bacillota</taxon>
        <taxon>Bacilli</taxon>
        <taxon>Bacillales</taxon>
        <taxon>Bacillaceae</taxon>
        <taxon>Metabacillus</taxon>
    </lineage>
</organism>
<evidence type="ECO:0000313" key="1">
    <source>
        <dbReference type="EMBL" id="MDQ0223873.1"/>
    </source>
</evidence>
<comment type="caution">
    <text evidence="1">The sequence shown here is derived from an EMBL/GenBank/DDBJ whole genome shotgun (WGS) entry which is preliminary data.</text>
</comment>
<dbReference type="PANTHER" id="PTHR39183">
    <property type="entry name" value="SPORE COAT PROTEIN F-LIKE PROTEIN YHCQ"/>
    <property type="match status" value="1"/>
</dbReference>
<evidence type="ECO:0008006" key="3">
    <source>
        <dbReference type="Google" id="ProtNLM"/>
    </source>
</evidence>
<sequence>MNELVKKLMGMGGMTDQVIATDFLISAKANIRNLAFAITEASTPAVKEVLREQLRHAVLTHEKISSYMIDEGMYHPSDLSKQLKTDLTITETALKLTD</sequence>
<dbReference type="Proteomes" id="UP001232245">
    <property type="component" value="Unassembled WGS sequence"/>
</dbReference>
<accession>A0ABT9YV54</accession>
<keyword evidence="2" id="KW-1185">Reference proteome</keyword>
<dbReference type="RefSeq" id="WP_095299957.1">
    <property type="nucleotide sequence ID" value="NZ_CADEPK010000329.1"/>
</dbReference>
<dbReference type="PANTHER" id="PTHR39183:SF1">
    <property type="entry name" value="SPORE COAT PROTEIN F-LIKE PROTEIN YHCQ"/>
    <property type="match status" value="1"/>
</dbReference>
<proteinExistence type="predicted"/>
<name>A0ABT9YV54_9BACI</name>
<protein>
    <recommendedName>
        <fullName evidence="3">Spore coat protein</fullName>
    </recommendedName>
</protein>
<evidence type="ECO:0000313" key="2">
    <source>
        <dbReference type="Proteomes" id="UP001232245"/>
    </source>
</evidence>
<dbReference type="InterPro" id="IPR012851">
    <property type="entry name" value="Spore_coat_CotF-like"/>
</dbReference>
<dbReference type="EMBL" id="JAUSTZ010000001">
    <property type="protein sequence ID" value="MDQ0223873.1"/>
    <property type="molecule type" value="Genomic_DNA"/>
</dbReference>